<reference evidence="8" key="1">
    <citation type="submission" date="2016-10" db="EMBL/GenBank/DDBJ databases">
        <authorList>
            <person name="Varghese N."/>
            <person name="Submissions S."/>
        </authorList>
    </citation>
    <scope>NUCLEOTIDE SEQUENCE [LARGE SCALE GENOMIC DNA]</scope>
    <source>
        <strain evidence="8">DSM 18579</strain>
    </source>
</reference>
<proteinExistence type="predicted"/>
<keyword evidence="3 5" id="KW-1133">Transmembrane helix</keyword>
<keyword evidence="8" id="KW-1185">Reference proteome</keyword>
<dbReference type="STRING" id="1123402.SAMN02583745_02592"/>
<dbReference type="AlphaFoldDB" id="A0A1I0F3B8"/>
<dbReference type="Gene3D" id="2.40.50.140">
    <property type="entry name" value="Nucleic acid-binding proteins"/>
    <property type="match status" value="1"/>
</dbReference>
<keyword evidence="2 5" id="KW-0812">Transmembrane</keyword>
<dbReference type="OrthoDB" id="6402862at2"/>
<dbReference type="SUPFAM" id="SSF141322">
    <property type="entry name" value="NfeD domain-like"/>
    <property type="match status" value="1"/>
</dbReference>
<dbReference type="PANTHER" id="PTHR33507:SF3">
    <property type="entry name" value="INNER MEMBRANE PROTEIN YBBJ"/>
    <property type="match status" value="1"/>
</dbReference>
<evidence type="ECO:0000256" key="3">
    <source>
        <dbReference type="ARBA" id="ARBA00022989"/>
    </source>
</evidence>
<feature type="domain" description="NfeD-like C-terminal" evidence="6">
    <location>
        <begin position="98"/>
        <end position="153"/>
    </location>
</feature>
<protein>
    <recommendedName>
        <fullName evidence="6">NfeD-like C-terminal domain-containing protein</fullName>
    </recommendedName>
</protein>
<dbReference type="GO" id="GO:0005886">
    <property type="term" value="C:plasma membrane"/>
    <property type="evidence" value="ECO:0007669"/>
    <property type="project" value="TreeGrafter"/>
</dbReference>
<accession>A0A1I0F3B8</accession>
<comment type="subcellular location">
    <subcellularLocation>
        <location evidence="1">Membrane</location>
        <topology evidence="1">Multi-pass membrane protein</topology>
    </subcellularLocation>
</comment>
<gene>
    <name evidence="7" type="ORF">SAMN02583745_02592</name>
</gene>
<keyword evidence="4 5" id="KW-0472">Membrane</keyword>
<sequence length="159" mass="18037">MDINTLIGNDNYHWFWIGLGCILLAVEMLGASGYLLWSGLASTLVGVLVWIIPYELTLNIQAVIYAIILIINTYLWWRWLKYKSSKAPQSFALNQRSQQLIGLRSLLLEDVHLGISRIKIADSSWRVKCSESLKSGEEVVVISIDGATLIVEKWNDRTQ</sequence>
<dbReference type="InterPro" id="IPR012340">
    <property type="entry name" value="NA-bd_OB-fold"/>
</dbReference>
<dbReference type="Pfam" id="PF01957">
    <property type="entry name" value="NfeD"/>
    <property type="match status" value="1"/>
</dbReference>
<dbReference type="InterPro" id="IPR052165">
    <property type="entry name" value="Membrane_assoc_protease"/>
</dbReference>
<feature type="transmembrane region" description="Helical" evidence="5">
    <location>
        <begin position="58"/>
        <end position="77"/>
    </location>
</feature>
<evidence type="ECO:0000256" key="5">
    <source>
        <dbReference type="SAM" id="Phobius"/>
    </source>
</evidence>
<dbReference type="RefSeq" id="WP_093321928.1">
    <property type="nucleotide sequence ID" value="NZ_FOHV01000034.1"/>
</dbReference>
<evidence type="ECO:0000256" key="1">
    <source>
        <dbReference type="ARBA" id="ARBA00004141"/>
    </source>
</evidence>
<dbReference type="InterPro" id="IPR002810">
    <property type="entry name" value="NfeD-like_C"/>
</dbReference>
<evidence type="ECO:0000259" key="6">
    <source>
        <dbReference type="Pfam" id="PF01957"/>
    </source>
</evidence>
<evidence type="ECO:0000313" key="7">
    <source>
        <dbReference type="EMBL" id="SET51521.1"/>
    </source>
</evidence>
<feature type="transmembrane region" description="Helical" evidence="5">
    <location>
        <begin position="12"/>
        <end position="29"/>
    </location>
</feature>
<organism evidence="7 8">
    <name type="scientific">Thorsellia anophelis DSM 18579</name>
    <dbReference type="NCBI Taxonomy" id="1123402"/>
    <lineage>
        <taxon>Bacteria</taxon>
        <taxon>Pseudomonadati</taxon>
        <taxon>Pseudomonadota</taxon>
        <taxon>Gammaproteobacteria</taxon>
        <taxon>Enterobacterales</taxon>
        <taxon>Thorselliaceae</taxon>
        <taxon>Thorsellia</taxon>
    </lineage>
</organism>
<dbReference type="EMBL" id="FOHV01000034">
    <property type="protein sequence ID" value="SET51521.1"/>
    <property type="molecule type" value="Genomic_DNA"/>
</dbReference>
<name>A0A1I0F3B8_9GAMM</name>
<evidence type="ECO:0000313" key="8">
    <source>
        <dbReference type="Proteomes" id="UP000242642"/>
    </source>
</evidence>
<dbReference type="PANTHER" id="PTHR33507">
    <property type="entry name" value="INNER MEMBRANE PROTEIN YBBJ"/>
    <property type="match status" value="1"/>
</dbReference>
<evidence type="ECO:0000256" key="2">
    <source>
        <dbReference type="ARBA" id="ARBA00022692"/>
    </source>
</evidence>
<dbReference type="Proteomes" id="UP000242642">
    <property type="component" value="Unassembled WGS sequence"/>
</dbReference>
<evidence type="ECO:0000256" key="4">
    <source>
        <dbReference type="ARBA" id="ARBA00023136"/>
    </source>
</evidence>